<keyword evidence="1" id="KW-0812">Transmembrane</keyword>
<accession>A0A2N9GU91</accession>
<keyword evidence="1" id="KW-0472">Membrane</keyword>
<proteinExistence type="predicted"/>
<feature type="transmembrane region" description="Helical" evidence="1">
    <location>
        <begin position="44"/>
        <end position="65"/>
    </location>
</feature>
<name>A0A2N9GU91_FAGSY</name>
<protein>
    <submittedName>
        <fullName evidence="2">Uncharacterized protein</fullName>
    </submittedName>
</protein>
<sequence length="170" mass="17907">MGLGLGFVAAVLVLKMGLGLGFVAAGAAKELVVVVLWRLGFGDGLWVCSVGLAVGLFCGFGRGFVGLFCGFGRGFVGCGRGGGFDFVCGGSIHSVHADKIKFLEQIYLHGSLSHNRGAPYRGQTLHWTPGRGLEDQLYSEIDLYQLTHVPTSRPLSSSKTITAMGDGLKI</sequence>
<organism evidence="2">
    <name type="scientific">Fagus sylvatica</name>
    <name type="common">Beechnut</name>
    <dbReference type="NCBI Taxonomy" id="28930"/>
    <lineage>
        <taxon>Eukaryota</taxon>
        <taxon>Viridiplantae</taxon>
        <taxon>Streptophyta</taxon>
        <taxon>Embryophyta</taxon>
        <taxon>Tracheophyta</taxon>
        <taxon>Spermatophyta</taxon>
        <taxon>Magnoliopsida</taxon>
        <taxon>eudicotyledons</taxon>
        <taxon>Gunneridae</taxon>
        <taxon>Pentapetalae</taxon>
        <taxon>rosids</taxon>
        <taxon>fabids</taxon>
        <taxon>Fagales</taxon>
        <taxon>Fagaceae</taxon>
        <taxon>Fagus</taxon>
    </lineage>
</organism>
<dbReference type="AlphaFoldDB" id="A0A2N9GU91"/>
<dbReference type="EMBL" id="OIVN01002391">
    <property type="protein sequence ID" value="SPD03242.1"/>
    <property type="molecule type" value="Genomic_DNA"/>
</dbReference>
<keyword evidence="1" id="KW-1133">Transmembrane helix</keyword>
<reference evidence="2" key="1">
    <citation type="submission" date="2018-02" db="EMBL/GenBank/DDBJ databases">
        <authorList>
            <person name="Cohen D.B."/>
            <person name="Kent A.D."/>
        </authorList>
    </citation>
    <scope>NUCLEOTIDE SEQUENCE</scope>
</reference>
<evidence type="ECO:0000313" key="2">
    <source>
        <dbReference type="EMBL" id="SPD03242.1"/>
    </source>
</evidence>
<gene>
    <name evidence="2" type="ORF">FSB_LOCUS31124</name>
</gene>
<evidence type="ECO:0000256" key="1">
    <source>
        <dbReference type="SAM" id="Phobius"/>
    </source>
</evidence>